<dbReference type="HOGENOM" id="CLU_066192_17_7_7"/>
<evidence type="ECO:0000313" key="4">
    <source>
        <dbReference type="Proteomes" id="UP000003676"/>
    </source>
</evidence>
<dbReference type="InterPro" id="IPR010982">
    <property type="entry name" value="Lambda_DNA-bd_dom_sf"/>
</dbReference>
<reference evidence="3 4" key="1">
    <citation type="submission" date="2008-10" db="EMBL/GenBank/DDBJ databases">
        <title>Draft genome sequence of Desulvovibrio piger (ATCC 29098).</title>
        <authorList>
            <person name="Sudarsanam P."/>
            <person name="Ley R."/>
            <person name="Guruge J."/>
            <person name="Turnbaugh P.J."/>
            <person name="Mahowald M."/>
            <person name="Liep D."/>
            <person name="Gordon J."/>
        </authorList>
    </citation>
    <scope>NUCLEOTIDE SEQUENCE [LARGE SCALE GENOMIC DNA]</scope>
    <source>
        <strain evidence="3 4">ATCC 29098</strain>
    </source>
</reference>
<reference evidence="3 4" key="2">
    <citation type="submission" date="2008-10" db="EMBL/GenBank/DDBJ databases">
        <authorList>
            <person name="Fulton L."/>
            <person name="Clifton S."/>
            <person name="Fulton B."/>
            <person name="Xu J."/>
            <person name="Minx P."/>
            <person name="Pepin K.H."/>
            <person name="Johnson M."/>
            <person name="Bhonagiri V."/>
            <person name="Nash W.E."/>
            <person name="Mardis E.R."/>
            <person name="Wilson R.K."/>
        </authorList>
    </citation>
    <scope>NUCLEOTIDE SEQUENCE [LARGE SCALE GENOMIC DNA]</scope>
    <source>
        <strain evidence="3 4">ATCC 29098</strain>
    </source>
</reference>
<dbReference type="eggNOG" id="COG1396">
    <property type="taxonomic scope" value="Bacteria"/>
</dbReference>
<keyword evidence="1 3" id="KW-0238">DNA-binding</keyword>
<dbReference type="InterPro" id="IPR001387">
    <property type="entry name" value="Cro/C1-type_HTH"/>
</dbReference>
<evidence type="ECO:0000256" key="1">
    <source>
        <dbReference type="ARBA" id="ARBA00023125"/>
    </source>
</evidence>
<dbReference type="PANTHER" id="PTHR46797:SF1">
    <property type="entry name" value="METHYLPHOSPHONATE SYNTHASE"/>
    <property type="match status" value="1"/>
</dbReference>
<dbReference type="AlphaFoldDB" id="B6WSX4"/>
<dbReference type="CDD" id="cd00093">
    <property type="entry name" value="HTH_XRE"/>
    <property type="match status" value="1"/>
</dbReference>
<proteinExistence type="predicted"/>
<comment type="caution">
    <text evidence="3">The sequence shown here is derived from an EMBL/GenBank/DDBJ whole genome shotgun (WGS) entry which is preliminary data.</text>
</comment>
<dbReference type="GO" id="GO:0005829">
    <property type="term" value="C:cytosol"/>
    <property type="evidence" value="ECO:0007669"/>
    <property type="project" value="TreeGrafter"/>
</dbReference>
<dbReference type="Pfam" id="PF01381">
    <property type="entry name" value="HTH_3"/>
    <property type="match status" value="1"/>
</dbReference>
<dbReference type="Gene3D" id="1.10.260.40">
    <property type="entry name" value="lambda repressor-like DNA-binding domains"/>
    <property type="match status" value="1"/>
</dbReference>
<dbReference type="SMART" id="SM00530">
    <property type="entry name" value="HTH_XRE"/>
    <property type="match status" value="1"/>
</dbReference>
<dbReference type="GO" id="GO:0003700">
    <property type="term" value="F:DNA-binding transcription factor activity"/>
    <property type="evidence" value="ECO:0007669"/>
    <property type="project" value="TreeGrafter"/>
</dbReference>
<dbReference type="PANTHER" id="PTHR46797">
    <property type="entry name" value="HTH-TYPE TRANSCRIPTIONAL REGULATOR"/>
    <property type="match status" value="1"/>
</dbReference>
<dbReference type="PROSITE" id="PS50943">
    <property type="entry name" value="HTH_CROC1"/>
    <property type="match status" value="1"/>
</dbReference>
<dbReference type="Proteomes" id="UP000003676">
    <property type="component" value="Unassembled WGS sequence"/>
</dbReference>
<sequence>MEGYVAGTKKQRLAVIVGANITARRKLLGWNQAAFAERLGMGADSLSRIERGLVAPRFQRLEEIAEILECSVAELFMTQEDLEKYRINFSSPKQEELPTVTRSEIIFLAEKIIQRLK</sequence>
<dbReference type="EMBL" id="ABXU01000029">
    <property type="protein sequence ID" value="EEB33886.1"/>
    <property type="molecule type" value="Genomic_DNA"/>
</dbReference>
<name>B6WSX4_9BACT</name>
<gene>
    <name evidence="3" type="ORF">DESPIG_01176</name>
</gene>
<protein>
    <submittedName>
        <fullName evidence="3">DNA-binding helix-turn-helix protein</fullName>
    </submittedName>
</protein>
<evidence type="ECO:0000313" key="3">
    <source>
        <dbReference type="EMBL" id="EEB33886.1"/>
    </source>
</evidence>
<accession>B6WSX4</accession>
<dbReference type="GO" id="GO:0003677">
    <property type="term" value="F:DNA binding"/>
    <property type="evidence" value="ECO:0007669"/>
    <property type="project" value="UniProtKB-KW"/>
</dbReference>
<dbReference type="InterPro" id="IPR050807">
    <property type="entry name" value="TransReg_Diox_bact_type"/>
</dbReference>
<organism evidence="3 4">
    <name type="scientific">Desulfovibrio piger ATCC 29098</name>
    <dbReference type="NCBI Taxonomy" id="411464"/>
    <lineage>
        <taxon>Bacteria</taxon>
        <taxon>Pseudomonadati</taxon>
        <taxon>Thermodesulfobacteriota</taxon>
        <taxon>Desulfovibrionia</taxon>
        <taxon>Desulfovibrionales</taxon>
        <taxon>Desulfovibrionaceae</taxon>
        <taxon>Desulfovibrio</taxon>
    </lineage>
</organism>
<feature type="domain" description="HTH cro/C1-type" evidence="2">
    <location>
        <begin position="21"/>
        <end position="75"/>
    </location>
</feature>
<evidence type="ECO:0000259" key="2">
    <source>
        <dbReference type="PROSITE" id="PS50943"/>
    </source>
</evidence>
<dbReference type="SUPFAM" id="SSF47413">
    <property type="entry name" value="lambda repressor-like DNA-binding domains"/>
    <property type="match status" value="1"/>
</dbReference>